<dbReference type="PRINTS" id="PR00743">
    <property type="entry name" value="GLHYDRLASE36"/>
</dbReference>
<evidence type="ECO:0000256" key="4">
    <source>
        <dbReference type="ARBA" id="ARBA00023295"/>
    </source>
</evidence>
<feature type="domain" description="Glycosyl hydrolase family 36 N-terminal" evidence="6">
    <location>
        <begin position="29"/>
        <end position="271"/>
    </location>
</feature>
<dbReference type="Gene3D" id="2.70.98.60">
    <property type="entry name" value="alpha-galactosidase from lactobacil brevis"/>
    <property type="match status" value="1"/>
</dbReference>
<evidence type="ECO:0000313" key="8">
    <source>
        <dbReference type="Proteomes" id="UP001595868"/>
    </source>
</evidence>
<dbReference type="Gene3D" id="3.20.20.70">
    <property type="entry name" value="Aldolase class I"/>
    <property type="match status" value="1"/>
</dbReference>
<comment type="catalytic activity">
    <reaction evidence="1 5">
        <text>Hydrolysis of terminal, non-reducing alpha-D-galactose residues in alpha-D-galactosides, including galactose oligosaccharides, galactomannans and galactolipids.</text>
        <dbReference type="EC" id="3.2.1.22"/>
    </reaction>
</comment>
<comment type="similarity">
    <text evidence="5">Belongs to the glycosyl hydrolase.</text>
</comment>
<dbReference type="PANTHER" id="PTHR43053">
    <property type="entry name" value="GLYCOSIDASE FAMILY 31"/>
    <property type="match status" value="1"/>
</dbReference>
<dbReference type="InterPro" id="IPR017853">
    <property type="entry name" value="GH"/>
</dbReference>
<dbReference type="RefSeq" id="WP_377549122.1">
    <property type="nucleotide sequence ID" value="NZ_JBHSBN010000017.1"/>
</dbReference>
<evidence type="ECO:0000256" key="2">
    <source>
        <dbReference type="ARBA" id="ARBA00012755"/>
    </source>
</evidence>
<dbReference type="InterPro" id="IPR038417">
    <property type="entry name" value="Alpga-gal_N_sf"/>
</dbReference>
<evidence type="ECO:0000256" key="1">
    <source>
        <dbReference type="ARBA" id="ARBA00001255"/>
    </source>
</evidence>
<sequence length="745" mass="80340">MPDRTVGDATVVLTAAGVTVVIDASAGRLPAVAHWGPELPGLDAARTADLVAAGVPVAAPNNVDRPPRVAVLPEHHTGWSGRPGLRGSAAGRGWSPAFVTQEVRLDGRAVSGHRSSGAGVVETVAVDDTGRLRLGLTVELLPSGLLRARAALTNLGDEAYAVEELALAFPVPAEATELLDFTGRWALERVPQRGPFPFGAHVRENRKGRTGADSAYLLHAGTAGFGFGGGDVWAVHTAWSGNHLHYAERVHTGERLLGGGELLLPGELRLAPEQTYRGPWLYGSYGVGLDAVARRFHRHLRDRRPAVSTDRPVTLNVWEAVYFDHDLTRLLALADRAAEVGVERYVLDDGWFGARRHDRAGLGDWTVSPDVWPDGLHPLVDRVRAAGMQFGLWFEPEMVNPDSDLARAHPEWIMAARADPPVESRHQQVLNLGIPAAYEHVKGQILAVLAEYPIDYLKWDHNRDLVEAGTRDDGGRPGVHAQTTAVYRLLDEIRAAHPGLEIESCSSGGARVDLGILERTDRVWVSDNIDPHDRQGMLRWTTQLVPPEFLGSHIASGRSHITGRRHDLDFRAATAVFGHLGVEWDLTGATAAELAGLRAWIEFYRAERHLLLGGDLVRMDGADPSVTVHGVVTPDRSRAIFAAGPADGPYPDPPGRIRFRGLDPERTYRVRPVLVDAGPPGLTPPAWWSGPAGASAAPAGVSPVPGGRPEYPGLLLTGGTLEHVGVASPRLPPDQMVLYRADPAR</sequence>
<dbReference type="PANTHER" id="PTHR43053:SF3">
    <property type="entry name" value="ALPHA-GALACTOSIDASE C-RELATED"/>
    <property type="match status" value="1"/>
</dbReference>
<dbReference type="Pfam" id="PF16875">
    <property type="entry name" value="Glyco_hydro_36N"/>
    <property type="match status" value="1"/>
</dbReference>
<dbReference type="EC" id="3.2.1.22" evidence="2 5"/>
<dbReference type="InterPro" id="IPR031704">
    <property type="entry name" value="Glyco_hydro_36_N"/>
</dbReference>
<keyword evidence="8" id="KW-1185">Reference proteome</keyword>
<dbReference type="EMBL" id="JBHSBN010000017">
    <property type="protein sequence ID" value="MFC4108609.1"/>
    <property type="molecule type" value="Genomic_DNA"/>
</dbReference>
<dbReference type="InterPro" id="IPR013785">
    <property type="entry name" value="Aldolase_TIM"/>
</dbReference>
<keyword evidence="4 5" id="KW-0326">Glycosidase</keyword>
<proteinExistence type="inferred from homology"/>
<accession>A0ABV8KRA7</accession>
<dbReference type="GO" id="GO:0004557">
    <property type="term" value="F:alpha-galactosidase activity"/>
    <property type="evidence" value="ECO:0007669"/>
    <property type="project" value="UniProtKB-EC"/>
</dbReference>
<evidence type="ECO:0000313" key="7">
    <source>
        <dbReference type="EMBL" id="MFC4108609.1"/>
    </source>
</evidence>
<organism evidence="7 8">
    <name type="scientific">Micromonospora zhanjiangensis</name>
    <dbReference type="NCBI Taxonomy" id="1522057"/>
    <lineage>
        <taxon>Bacteria</taxon>
        <taxon>Bacillati</taxon>
        <taxon>Actinomycetota</taxon>
        <taxon>Actinomycetes</taxon>
        <taxon>Micromonosporales</taxon>
        <taxon>Micromonosporaceae</taxon>
        <taxon>Micromonospora</taxon>
    </lineage>
</organism>
<comment type="caution">
    <text evidence="7">The sequence shown here is derived from an EMBL/GenBank/DDBJ whole genome shotgun (WGS) entry which is preliminary data.</text>
</comment>
<dbReference type="Proteomes" id="UP001595868">
    <property type="component" value="Unassembled WGS sequence"/>
</dbReference>
<keyword evidence="3 5" id="KW-0378">Hydrolase</keyword>
<dbReference type="InterPro" id="IPR050985">
    <property type="entry name" value="Alpha-glycosidase_related"/>
</dbReference>
<evidence type="ECO:0000256" key="5">
    <source>
        <dbReference type="PIRNR" id="PIRNR005536"/>
    </source>
</evidence>
<evidence type="ECO:0000256" key="3">
    <source>
        <dbReference type="ARBA" id="ARBA00022801"/>
    </source>
</evidence>
<dbReference type="SUPFAM" id="SSF51445">
    <property type="entry name" value="(Trans)glycosidases"/>
    <property type="match status" value="1"/>
</dbReference>
<protein>
    <recommendedName>
        <fullName evidence="2 5">Alpha-galactosidase</fullName>
        <ecNumber evidence="2 5">3.2.1.22</ecNumber>
    </recommendedName>
</protein>
<dbReference type="InterPro" id="IPR002252">
    <property type="entry name" value="Glyco_hydro_36"/>
</dbReference>
<dbReference type="PIRSF" id="PIRSF005536">
    <property type="entry name" value="Agal"/>
    <property type="match status" value="1"/>
</dbReference>
<reference evidence="8" key="1">
    <citation type="journal article" date="2019" name="Int. J. Syst. Evol. Microbiol.">
        <title>The Global Catalogue of Microorganisms (GCM) 10K type strain sequencing project: providing services to taxonomists for standard genome sequencing and annotation.</title>
        <authorList>
            <consortium name="The Broad Institute Genomics Platform"/>
            <consortium name="The Broad Institute Genome Sequencing Center for Infectious Disease"/>
            <person name="Wu L."/>
            <person name="Ma J."/>
        </authorList>
    </citation>
    <scope>NUCLEOTIDE SEQUENCE [LARGE SCALE GENOMIC DNA]</scope>
    <source>
        <strain evidence="8">2902at01</strain>
    </source>
</reference>
<name>A0ABV8KRA7_9ACTN</name>
<dbReference type="CDD" id="cd14791">
    <property type="entry name" value="GH36"/>
    <property type="match status" value="1"/>
</dbReference>
<gene>
    <name evidence="7" type="ORF">ACFOX0_22080</name>
</gene>
<dbReference type="Pfam" id="PF02065">
    <property type="entry name" value="Melibiase"/>
    <property type="match status" value="1"/>
</dbReference>
<evidence type="ECO:0000259" key="6">
    <source>
        <dbReference type="Pfam" id="PF16875"/>
    </source>
</evidence>